<sequence>MKKNRTIDRRKFIQSLSTSAFGLASVRVFPSEKTAWNRGENAFGLSGKSNTSHDAGWQIGIGKAVITPTNGVWLAGYGRKRVADGKIHDLWAKVIALKDAVGRRVVLVTTDHMGMSKTIYERLFRVVQQEFGLARSEFMLAFSHNHCGPCLEDDLVDYYPSDEKQRAQVIEYTAWMEKKVVAAVAEALANWQDCALLHGEGTCSFAVNRRDNKEAEVPEMLAKGLPLKGAVDHYVPVLAAKAPGGHYLAVLFGYACHPTTLDFTTWCGDYPGFAQINLEENYPGTAAMFFNACGGDQNPLPRRKVELCKKYGEMLSTAVEEVLRTNMQSISPVLSPAFSYVDLAYEELVDLEKLKPIASGSRPLQARWANRMIKKIEAGEKFSNRYPFPVQAWKMGKELLFIGMGGEAVVDYSLRFKQEFPQRTWVCGYANYMAAYIPSRRVWEEGGYEGGPHLDEYGHPAWRWSGDIEDRIAGAVAKTVKQTQDTG</sequence>
<dbReference type="EMBL" id="FNZH01000010">
    <property type="protein sequence ID" value="SEJ73772.1"/>
    <property type="molecule type" value="Genomic_DNA"/>
</dbReference>
<keyword evidence="3" id="KW-1185">Reference proteome</keyword>
<accession>A0A1H7BGX0</accession>
<evidence type="ECO:0000313" key="2">
    <source>
        <dbReference type="EMBL" id="SEJ73772.1"/>
    </source>
</evidence>
<organism evidence="2 3">
    <name type="scientific">Cyclobacterium xiamenense</name>
    <dbReference type="NCBI Taxonomy" id="1297121"/>
    <lineage>
        <taxon>Bacteria</taxon>
        <taxon>Pseudomonadati</taxon>
        <taxon>Bacteroidota</taxon>
        <taxon>Cytophagia</taxon>
        <taxon>Cytophagales</taxon>
        <taxon>Cyclobacteriaceae</taxon>
        <taxon>Cyclobacterium</taxon>
    </lineage>
</organism>
<reference evidence="3" key="1">
    <citation type="submission" date="2016-10" db="EMBL/GenBank/DDBJ databases">
        <authorList>
            <person name="Varghese N."/>
            <person name="Submissions S."/>
        </authorList>
    </citation>
    <scope>NUCLEOTIDE SEQUENCE [LARGE SCALE GENOMIC DNA]</scope>
    <source>
        <strain evidence="3">IBRC-M 10761</strain>
    </source>
</reference>
<evidence type="ECO:0000313" key="3">
    <source>
        <dbReference type="Proteomes" id="UP000199403"/>
    </source>
</evidence>
<feature type="domain" description="Neutral/alkaline non-lysosomal ceramidase N-terminal" evidence="1">
    <location>
        <begin position="57"/>
        <end position="285"/>
    </location>
</feature>
<dbReference type="InterPro" id="IPR031329">
    <property type="entry name" value="NEUT/ALK_ceramidase_N"/>
</dbReference>
<proteinExistence type="predicted"/>
<gene>
    <name evidence="2" type="ORF">SAMN05192553_11078</name>
</gene>
<dbReference type="OrthoDB" id="2579961at2"/>
<name>A0A1H7BGX0_9BACT</name>
<dbReference type="Proteomes" id="UP000199403">
    <property type="component" value="Unassembled WGS sequence"/>
</dbReference>
<dbReference type="AlphaFoldDB" id="A0A1H7BGX0"/>
<dbReference type="STRING" id="1416801.SAMN05192553_11078"/>
<dbReference type="Pfam" id="PF04734">
    <property type="entry name" value="Ceramidase_alk"/>
    <property type="match status" value="1"/>
</dbReference>
<evidence type="ECO:0000259" key="1">
    <source>
        <dbReference type="Pfam" id="PF04734"/>
    </source>
</evidence>
<protein>
    <submittedName>
        <fullName evidence="2">Neutral/alkaline non-lysosomal ceramidase, N-terminal</fullName>
    </submittedName>
</protein>
<dbReference type="RefSeq" id="WP_092178353.1">
    <property type="nucleotide sequence ID" value="NZ_FNZH01000010.1"/>
</dbReference>